<evidence type="ECO:0000313" key="4">
    <source>
        <dbReference type="Proteomes" id="UP000664859"/>
    </source>
</evidence>
<protein>
    <recommendedName>
        <fullName evidence="1">Kinetochore protein Spc24</fullName>
    </recommendedName>
</protein>
<comment type="subunit">
    <text evidence="1">Component of the NDC80 complex.</text>
</comment>
<keyword evidence="4" id="KW-1185">Reference proteome</keyword>
<keyword evidence="1" id="KW-0539">Nucleus</keyword>
<dbReference type="AlphaFoldDB" id="A0A835YM15"/>
<dbReference type="GO" id="GO:0000776">
    <property type="term" value="C:kinetochore"/>
    <property type="evidence" value="ECO:0007669"/>
    <property type="project" value="UniProtKB-KW"/>
</dbReference>
<dbReference type="GO" id="GO:0005634">
    <property type="term" value="C:nucleus"/>
    <property type="evidence" value="ECO:0007669"/>
    <property type="project" value="UniProtKB-SubCell"/>
</dbReference>
<keyword evidence="1" id="KW-0131">Cell cycle</keyword>
<name>A0A835YM15_9STRA</name>
<dbReference type="EMBL" id="JAFCMP010000538">
    <property type="protein sequence ID" value="KAG5176287.1"/>
    <property type="molecule type" value="Genomic_DNA"/>
</dbReference>
<evidence type="ECO:0000256" key="2">
    <source>
        <dbReference type="SAM" id="MobiDB-lite"/>
    </source>
</evidence>
<comment type="similarity">
    <text evidence="1">Belongs to the SPC24 family.</text>
</comment>
<sequence>MTMAQETQQQPEGSIEQLAWDETHKIMVELQSLHEDPSDAQSINSIRGLEAELRSMCLIKSTQAKDIIKAFTERVDTLERTSAPPDTEGHARTMDDLATAKSESESEITRLHSKLAETEAEVSETTESLGKVKKLAATSAREYWAELPQLKYANTLYANITRVKWDFTAPDGQLVGFVTQPHTETVTSFSIDTAKGDRFAIANQLWDIIDGTHGEDPTSMSRSAALPAL</sequence>
<accession>A0A835YM15</accession>
<reference evidence="3" key="1">
    <citation type="submission" date="2021-02" db="EMBL/GenBank/DDBJ databases">
        <title>First Annotated Genome of the Yellow-green Alga Tribonema minus.</title>
        <authorList>
            <person name="Mahan K.M."/>
        </authorList>
    </citation>
    <scope>NUCLEOTIDE SEQUENCE</scope>
    <source>
        <strain evidence="3">UTEX B ZZ1240</strain>
    </source>
</reference>
<comment type="function">
    <text evidence="1">Acts as a component of the essential kinetochore-associated NDC80 complex, which is required for chromosome segregation and spindle checkpoint activity.</text>
</comment>
<proteinExistence type="inferred from homology"/>
<dbReference type="Pfam" id="PF08286">
    <property type="entry name" value="Spc24"/>
    <property type="match status" value="1"/>
</dbReference>
<organism evidence="3 4">
    <name type="scientific">Tribonema minus</name>
    <dbReference type="NCBI Taxonomy" id="303371"/>
    <lineage>
        <taxon>Eukaryota</taxon>
        <taxon>Sar</taxon>
        <taxon>Stramenopiles</taxon>
        <taxon>Ochrophyta</taxon>
        <taxon>PX clade</taxon>
        <taxon>Xanthophyceae</taxon>
        <taxon>Tribonematales</taxon>
        <taxon>Tribonemataceae</taxon>
        <taxon>Tribonema</taxon>
    </lineage>
</organism>
<dbReference type="Gene3D" id="3.30.160.570">
    <property type="entry name" value="Ncd80 complex, Spc24 subunit"/>
    <property type="match status" value="1"/>
</dbReference>
<keyword evidence="1" id="KW-0132">Cell division</keyword>
<keyword evidence="1" id="KW-0137">Centromere</keyword>
<comment type="subcellular location">
    <subcellularLocation>
        <location evidence="1">Nucleus</location>
    </subcellularLocation>
    <subcellularLocation>
        <location evidence="1">Chromosome</location>
        <location evidence="1">Centromere</location>
        <location evidence="1">Kinetochore</location>
    </subcellularLocation>
</comment>
<evidence type="ECO:0000313" key="3">
    <source>
        <dbReference type="EMBL" id="KAG5176287.1"/>
    </source>
</evidence>
<dbReference type="GO" id="GO:0051301">
    <property type="term" value="P:cell division"/>
    <property type="evidence" value="ECO:0007669"/>
    <property type="project" value="UniProtKB-UniRule"/>
</dbReference>
<dbReference type="InterPro" id="IPR013252">
    <property type="entry name" value="Ndc80_Spc24"/>
</dbReference>
<keyword evidence="1" id="KW-0995">Kinetochore</keyword>
<keyword evidence="1" id="KW-0158">Chromosome</keyword>
<dbReference type="OrthoDB" id="195372at2759"/>
<comment type="caution">
    <text evidence="3">The sequence shown here is derived from an EMBL/GenBank/DDBJ whole genome shotgun (WGS) entry which is preliminary data.</text>
</comment>
<evidence type="ECO:0000256" key="1">
    <source>
        <dbReference type="RuleBase" id="RU368011"/>
    </source>
</evidence>
<gene>
    <name evidence="3" type="ORF">JKP88DRAFT_265450</name>
</gene>
<dbReference type="Proteomes" id="UP000664859">
    <property type="component" value="Unassembled WGS sequence"/>
</dbReference>
<keyword evidence="1" id="KW-0498">Mitosis</keyword>
<feature type="region of interest" description="Disordered" evidence="2">
    <location>
        <begin position="79"/>
        <end position="105"/>
    </location>
</feature>